<dbReference type="Gene3D" id="2.120.10.80">
    <property type="entry name" value="Kelch-type beta propeller"/>
    <property type="match status" value="2"/>
</dbReference>
<feature type="non-terminal residue" evidence="4">
    <location>
        <position position="368"/>
    </location>
</feature>
<name>A0ABQ7JHL3_9FUNG</name>
<evidence type="ECO:0000256" key="1">
    <source>
        <dbReference type="ARBA" id="ARBA00022441"/>
    </source>
</evidence>
<dbReference type="InterPro" id="IPR015915">
    <property type="entry name" value="Kelch-typ_b-propeller"/>
</dbReference>
<evidence type="ECO:0000313" key="5">
    <source>
        <dbReference type="Proteomes" id="UP001194696"/>
    </source>
</evidence>
<evidence type="ECO:0008006" key="6">
    <source>
        <dbReference type="Google" id="ProtNLM"/>
    </source>
</evidence>
<reference evidence="4 5" key="1">
    <citation type="journal article" date="2020" name="Fungal Divers.">
        <title>Resolving the Mortierellaceae phylogeny through synthesis of multi-gene phylogenetics and phylogenomics.</title>
        <authorList>
            <person name="Vandepol N."/>
            <person name="Liber J."/>
            <person name="Desiro A."/>
            <person name="Na H."/>
            <person name="Kennedy M."/>
            <person name="Barry K."/>
            <person name="Grigoriev I.V."/>
            <person name="Miller A.N."/>
            <person name="O'Donnell K."/>
            <person name="Stajich J.E."/>
            <person name="Bonito G."/>
        </authorList>
    </citation>
    <scope>NUCLEOTIDE SEQUENCE [LARGE SCALE GENOMIC DNA]</scope>
    <source>
        <strain evidence="4 5">AD045</strain>
    </source>
</reference>
<keyword evidence="1" id="KW-0880">Kelch repeat</keyword>
<proteinExistence type="predicted"/>
<feature type="chain" id="PRO_5047165846" description="Galactose oxidase" evidence="3">
    <location>
        <begin position="37"/>
        <end position="368"/>
    </location>
</feature>
<sequence length="368" mass="39179">MTPTSTITYLHPPSLLPVLLLFASLFLLFNTQLVYAQTPTLRRRSAYTVFNNQFYIHGGILPSDNNGSNEFNSLNLASAWPTTDPPWTTLSPGKRVWHHAMVAIDFKFSKGLGTGTQGYILSIGGTPANGPGFWSGYDISTKQWNNVSVKAANIAFIPYVELEGHTATVDPSTGLVYIIGGFDGMLPNVMLPEDINLLTVFDPNTGTLLSQERATIDTSLTGANAIWSTKRGTVMLLGGSRAVATVSVKGLDMTVLTEYKPSTKTWSNITTSGAIPQARLDACAAVSDDGATVIVYGGAADAKTFLNSIHILDLASGIWTAGPPSTGVLSQATCAFHSGMFIVFEGSINGVDMNSLTSNTPLIFDVAK</sequence>
<dbReference type="SUPFAM" id="SSF117281">
    <property type="entry name" value="Kelch motif"/>
    <property type="match status" value="1"/>
</dbReference>
<dbReference type="EMBL" id="JAAAIM010002328">
    <property type="protein sequence ID" value="KAG0273082.1"/>
    <property type="molecule type" value="Genomic_DNA"/>
</dbReference>
<evidence type="ECO:0000256" key="2">
    <source>
        <dbReference type="ARBA" id="ARBA00022737"/>
    </source>
</evidence>
<dbReference type="PANTHER" id="PTHR46093">
    <property type="entry name" value="ACYL-COA-BINDING DOMAIN-CONTAINING PROTEIN 5"/>
    <property type="match status" value="1"/>
</dbReference>
<evidence type="ECO:0000313" key="4">
    <source>
        <dbReference type="EMBL" id="KAG0273082.1"/>
    </source>
</evidence>
<keyword evidence="5" id="KW-1185">Reference proteome</keyword>
<feature type="signal peptide" evidence="3">
    <location>
        <begin position="1"/>
        <end position="36"/>
    </location>
</feature>
<protein>
    <recommendedName>
        <fullName evidence="6">Galactose oxidase</fullName>
    </recommendedName>
</protein>
<keyword evidence="3" id="KW-0732">Signal</keyword>
<keyword evidence="2" id="KW-0677">Repeat</keyword>
<dbReference type="Proteomes" id="UP001194696">
    <property type="component" value="Unassembled WGS sequence"/>
</dbReference>
<accession>A0ABQ7JHL3</accession>
<gene>
    <name evidence="4" type="ORF">BGZ96_005023</name>
</gene>
<comment type="caution">
    <text evidence="4">The sequence shown here is derived from an EMBL/GenBank/DDBJ whole genome shotgun (WGS) entry which is preliminary data.</text>
</comment>
<evidence type="ECO:0000256" key="3">
    <source>
        <dbReference type="SAM" id="SignalP"/>
    </source>
</evidence>
<organism evidence="4 5">
    <name type="scientific">Linnemannia gamsii</name>
    <dbReference type="NCBI Taxonomy" id="64522"/>
    <lineage>
        <taxon>Eukaryota</taxon>
        <taxon>Fungi</taxon>
        <taxon>Fungi incertae sedis</taxon>
        <taxon>Mucoromycota</taxon>
        <taxon>Mortierellomycotina</taxon>
        <taxon>Mortierellomycetes</taxon>
        <taxon>Mortierellales</taxon>
        <taxon>Mortierellaceae</taxon>
        <taxon>Linnemannia</taxon>
    </lineage>
</organism>
<dbReference type="PANTHER" id="PTHR46093:SF18">
    <property type="entry name" value="FIBRONECTIN TYPE-III DOMAIN-CONTAINING PROTEIN"/>
    <property type="match status" value="1"/>
</dbReference>